<dbReference type="Proteomes" id="UP000257080">
    <property type="component" value="Unassembled WGS sequence"/>
</dbReference>
<protein>
    <submittedName>
        <fullName evidence="1">Uncharacterized protein</fullName>
    </submittedName>
</protein>
<organism evidence="1 2">
    <name type="scientific">Subtercola boreus</name>
    <dbReference type="NCBI Taxonomy" id="120213"/>
    <lineage>
        <taxon>Bacteria</taxon>
        <taxon>Bacillati</taxon>
        <taxon>Actinomycetota</taxon>
        <taxon>Actinomycetes</taxon>
        <taxon>Micrococcales</taxon>
        <taxon>Microbacteriaceae</taxon>
        <taxon>Subtercola</taxon>
    </lineage>
</organism>
<dbReference type="AlphaFoldDB" id="A0A3E0WBJ8"/>
<sequence length="71" mass="7901">MSVVLASLRTTRVHEYHQPDPPDSDLETEVAELQARGVTFAGDISDRVWGRIVPFTGTEGINLQFYTPPTN</sequence>
<proteinExistence type="predicted"/>
<evidence type="ECO:0000313" key="1">
    <source>
        <dbReference type="EMBL" id="RFA26353.1"/>
    </source>
</evidence>
<gene>
    <name evidence="1" type="ORF">B7R25_10975</name>
</gene>
<comment type="caution">
    <text evidence="1">The sequence shown here is derived from an EMBL/GenBank/DDBJ whole genome shotgun (WGS) entry which is preliminary data.</text>
</comment>
<accession>A0A3E0WBJ8</accession>
<dbReference type="InterPro" id="IPR029068">
    <property type="entry name" value="Glyas_Bleomycin-R_OHBP_Dase"/>
</dbReference>
<reference evidence="1 2" key="1">
    <citation type="submission" date="2017-04" db="EMBL/GenBank/DDBJ databases">
        <title>Comparative genome analysis of Subtercola boreus.</title>
        <authorList>
            <person name="Cho Y.-J."/>
            <person name="Cho A."/>
            <person name="Kim O.-S."/>
            <person name="Lee J.-I."/>
        </authorList>
    </citation>
    <scope>NUCLEOTIDE SEQUENCE [LARGE SCALE GENOMIC DNA]</scope>
    <source>
        <strain evidence="1 2">P28004</strain>
    </source>
</reference>
<name>A0A3E0WBJ8_9MICO</name>
<evidence type="ECO:0000313" key="2">
    <source>
        <dbReference type="Proteomes" id="UP000257080"/>
    </source>
</evidence>
<dbReference type="SUPFAM" id="SSF54593">
    <property type="entry name" value="Glyoxalase/Bleomycin resistance protein/Dihydroxybiphenyl dioxygenase"/>
    <property type="match status" value="1"/>
</dbReference>
<dbReference type="EMBL" id="NBXE01000025">
    <property type="protein sequence ID" value="RFA26353.1"/>
    <property type="molecule type" value="Genomic_DNA"/>
</dbReference>